<dbReference type="Proteomes" id="UP000192674">
    <property type="component" value="Unassembled WGS sequence"/>
</dbReference>
<dbReference type="Pfam" id="PF13699">
    <property type="entry name" value="eCIS_core"/>
    <property type="match status" value="1"/>
</dbReference>
<dbReference type="RefSeq" id="WP_143446043.1">
    <property type="nucleotide sequence ID" value="NZ_FWXV01000001.1"/>
</dbReference>
<accession>A0A1Y5WVG5</accession>
<feature type="region of interest" description="Disordered" evidence="1">
    <location>
        <begin position="196"/>
        <end position="229"/>
    </location>
</feature>
<protein>
    <recommendedName>
        <fullName evidence="2">eCIS core domain-containing protein</fullName>
    </recommendedName>
</protein>
<dbReference type="EMBL" id="FWXV01000001">
    <property type="protein sequence ID" value="SMC54193.1"/>
    <property type="molecule type" value="Genomic_DNA"/>
</dbReference>
<dbReference type="OrthoDB" id="3406123at2"/>
<evidence type="ECO:0000259" key="2">
    <source>
        <dbReference type="Pfam" id="PF13699"/>
    </source>
</evidence>
<feature type="region of interest" description="Disordered" evidence="1">
    <location>
        <begin position="298"/>
        <end position="317"/>
    </location>
</feature>
<evidence type="ECO:0000313" key="4">
    <source>
        <dbReference type="Proteomes" id="UP000192674"/>
    </source>
</evidence>
<evidence type="ECO:0000313" key="3">
    <source>
        <dbReference type="EMBL" id="SMC54193.1"/>
    </source>
</evidence>
<gene>
    <name evidence="3" type="ORF">SAMN05661093_00479</name>
</gene>
<dbReference type="InterPro" id="IPR025295">
    <property type="entry name" value="eCIS_core_dom"/>
</dbReference>
<evidence type="ECO:0000256" key="1">
    <source>
        <dbReference type="SAM" id="MobiDB-lite"/>
    </source>
</evidence>
<feature type="domain" description="eCIS core" evidence="2">
    <location>
        <begin position="402"/>
        <end position="453"/>
    </location>
</feature>
<feature type="region of interest" description="Disordered" evidence="1">
    <location>
        <begin position="57"/>
        <end position="80"/>
    </location>
</feature>
<proteinExistence type="predicted"/>
<dbReference type="AlphaFoldDB" id="A0A1Y5WVG5"/>
<sequence>MASNRRTSIGGRLRGLISFTRRQPRAAQAAPVVSTKSLAVRPPWWRAAAQRLVGGLLPGFRSGSDPGPQSRPEPTYTPQRPLLARRMPLAGKASMLKKSKDTVIGGSTAQLAMAPPPGAQGVVQREAASIVVPPVQPLISTPAQRAVAPANVSGPVANSPGAITAAARTLAAQMASAQGPSAPTRQVSSAHPLVAGNSLAAPTPKSTDQAPAVRPTNMPGPAPSGLAAAGRMSTVQAPAAQGLAVQRLAAAAYLATGQASSAISVSAAGEASPAFATQSATAFPIGSATSLFAARSPKAGPMSLPGQPPAPTSGMLGLSAPLFGIGSSMAQPGQPPSPMAQPGLMSLPGEPPLAAVAPEVAERPASPEQRWRAAVASVPLESPKPFPTSVRPLVAQLTGSADGASYTTGPATRRALAEVGALGATTGRVVHLAQQPSADPASLGVLAHELTHARSPITRPRFMLHNHTGSMDSDERHARTVGSQFETAAPMRVQRLFGGGGLPSVSGLTNQATGALGSLGNQATGMVGGLANSATSAIGSGASELSNAASGMTERFSSAASGFANRIGEEAGSVSAGLIDNLPVGGGANGVVGAVSQIARTVVDNAVREATQGAISEANQAVSQMSQAAQGMVGQVQSMATDGVNGLAGQANQWVNGAMSQATGAVQDLGNQAMGVVGDAQNAVTSGVNQAMGAVGQVLGPGAQQALSGVDLDRIAEALEERLLRQLERRGGRYAGVF</sequence>
<name>A0A1Y5WVG5_KIBAR</name>
<reference evidence="3 4" key="1">
    <citation type="submission" date="2017-04" db="EMBL/GenBank/DDBJ databases">
        <authorList>
            <person name="Afonso C.L."/>
            <person name="Miller P.J."/>
            <person name="Scott M.A."/>
            <person name="Spackman E."/>
            <person name="Goraichik I."/>
            <person name="Dimitrov K.M."/>
            <person name="Suarez D.L."/>
            <person name="Swayne D.E."/>
        </authorList>
    </citation>
    <scope>NUCLEOTIDE SEQUENCE [LARGE SCALE GENOMIC DNA]</scope>
    <source>
        <strain evidence="3 4">DSM 43828</strain>
    </source>
</reference>
<keyword evidence="4" id="KW-1185">Reference proteome</keyword>
<organism evidence="3 4">
    <name type="scientific">Kibdelosporangium aridum</name>
    <dbReference type="NCBI Taxonomy" id="2030"/>
    <lineage>
        <taxon>Bacteria</taxon>
        <taxon>Bacillati</taxon>
        <taxon>Actinomycetota</taxon>
        <taxon>Actinomycetes</taxon>
        <taxon>Pseudonocardiales</taxon>
        <taxon>Pseudonocardiaceae</taxon>
        <taxon>Kibdelosporangium</taxon>
    </lineage>
</organism>